<protein>
    <submittedName>
        <fullName evidence="2">Uncharacterized protein</fullName>
    </submittedName>
</protein>
<organism evidence="2 3">
    <name type="scientific">Streptomyces apricus</name>
    <dbReference type="NCBI Taxonomy" id="1828112"/>
    <lineage>
        <taxon>Bacteria</taxon>
        <taxon>Bacillati</taxon>
        <taxon>Actinomycetota</taxon>
        <taxon>Actinomycetes</taxon>
        <taxon>Kitasatosporales</taxon>
        <taxon>Streptomycetaceae</taxon>
        <taxon>Streptomyces</taxon>
    </lineage>
</organism>
<proteinExistence type="predicted"/>
<keyword evidence="3" id="KW-1185">Reference proteome</keyword>
<dbReference type="InterPro" id="IPR039366">
    <property type="entry name" value="Pilotin"/>
</dbReference>
<dbReference type="AlphaFoldDB" id="A0A5B0ARI7"/>
<comment type="caution">
    <text evidence="2">The sequence shown here is derived from an EMBL/GenBank/DDBJ whole genome shotgun (WGS) entry which is preliminary data.</text>
</comment>
<dbReference type="OrthoDB" id="4247246at2"/>
<dbReference type="Proteomes" id="UP000324965">
    <property type="component" value="Unassembled WGS sequence"/>
</dbReference>
<evidence type="ECO:0000256" key="1">
    <source>
        <dbReference type="SAM" id="MobiDB-lite"/>
    </source>
</evidence>
<feature type="compositionally biased region" description="Polar residues" evidence="1">
    <location>
        <begin position="93"/>
        <end position="102"/>
    </location>
</feature>
<dbReference type="RefSeq" id="WP_149513136.1">
    <property type="nucleotide sequence ID" value="NZ_VDFC01000046.1"/>
</dbReference>
<evidence type="ECO:0000313" key="2">
    <source>
        <dbReference type="EMBL" id="KAA0931712.1"/>
    </source>
</evidence>
<gene>
    <name evidence="2" type="ORF">FGF04_22740</name>
</gene>
<accession>A0A5B0ARI7</accession>
<feature type="region of interest" description="Disordered" evidence="1">
    <location>
        <begin position="79"/>
        <end position="116"/>
    </location>
</feature>
<reference evidence="2 3" key="1">
    <citation type="submission" date="2019-05" db="EMBL/GenBank/DDBJ databases">
        <authorList>
            <person name="Hariharan J."/>
            <person name="Choudoir M.J."/>
            <person name="Diebold P."/>
            <person name="Panke-Buisse K."/>
            <person name="Buckley D.H."/>
        </authorList>
    </citation>
    <scope>NUCLEOTIDE SEQUENCE [LARGE SCALE GENOMIC DNA]</scope>
    <source>
        <strain evidence="2 3">SUN51</strain>
    </source>
</reference>
<evidence type="ECO:0000313" key="3">
    <source>
        <dbReference type="Proteomes" id="UP000324965"/>
    </source>
</evidence>
<dbReference type="EMBL" id="VDFC01000046">
    <property type="protein sequence ID" value="KAA0931712.1"/>
    <property type="molecule type" value="Genomic_DNA"/>
</dbReference>
<dbReference type="Pfam" id="PF09619">
    <property type="entry name" value="YscW"/>
    <property type="match status" value="1"/>
</dbReference>
<name>A0A5B0ARI7_9ACTN</name>
<sequence>MTTVSGQVLVTPRLGPFRDAVLRVRVLDVTQADAPARELAAVVVEHFTYDGEGTVSVPFRLSAEWGARRRVVVDAHLDRSGSGTVDTGDALTVESSPVTHQETPVTVRLRPVPPPA</sequence>